<dbReference type="OrthoDB" id="10318634at2759"/>
<keyword evidence="2" id="KW-1185">Reference proteome</keyword>
<evidence type="ECO:0000313" key="2">
    <source>
        <dbReference type="Proteomes" id="UP000614601"/>
    </source>
</evidence>
<proteinExistence type="predicted"/>
<evidence type="ECO:0000313" key="1">
    <source>
        <dbReference type="EMBL" id="CAD5229498.1"/>
    </source>
</evidence>
<comment type="caution">
    <text evidence="1">The sequence shown here is derived from an EMBL/GenBank/DDBJ whole genome shotgun (WGS) entry which is preliminary data.</text>
</comment>
<dbReference type="Proteomes" id="UP000783686">
    <property type="component" value="Unassembled WGS sequence"/>
</dbReference>
<accession>A0A811LR14</accession>
<dbReference type="Proteomes" id="UP000614601">
    <property type="component" value="Unassembled WGS sequence"/>
</dbReference>
<name>A0A811LR14_9BILA</name>
<sequence length="141" mass="15840">MTEVGEAYRPELNANNHNDIKKLIGPAGDVDKPRQSVHFEWEDGEKPGRIGFVRSSNASQNSGLFSRLSIAVRRSLRLGPKQRSTATLGTKAARASHFDDKQTFTSYTDLRKQPCDIPYGSIAELQYMLQMNRKQQVSLNT</sequence>
<reference evidence="1" key="1">
    <citation type="submission" date="2020-09" db="EMBL/GenBank/DDBJ databases">
        <authorList>
            <person name="Kikuchi T."/>
        </authorList>
    </citation>
    <scope>NUCLEOTIDE SEQUENCE</scope>
    <source>
        <strain evidence="1">SH1</strain>
    </source>
</reference>
<gene>
    <name evidence="1" type="ORF">BOKJ2_LOCUS13557</name>
</gene>
<dbReference type="AlphaFoldDB" id="A0A811LR14"/>
<dbReference type="EMBL" id="CAJFCW020000006">
    <property type="protein sequence ID" value="CAG9126803.1"/>
    <property type="molecule type" value="Genomic_DNA"/>
</dbReference>
<protein>
    <submittedName>
        <fullName evidence="1">Uncharacterized protein</fullName>
    </submittedName>
</protein>
<dbReference type="EMBL" id="CAJFDH010000006">
    <property type="protein sequence ID" value="CAD5229498.1"/>
    <property type="molecule type" value="Genomic_DNA"/>
</dbReference>
<organism evidence="1 2">
    <name type="scientific">Bursaphelenchus okinawaensis</name>
    <dbReference type="NCBI Taxonomy" id="465554"/>
    <lineage>
        <taxon>Eukaryota</taxon>
        <taxon>Metazoa</taxon>
        <taxon>Ecdysozoa</taxon>
        <taxon>Nematoda</taxon>
        <taxon>Chromadorea</taxon>
        <taxon>Rhabditida</taxon>
        <taxon>Tylenchina</taxon>
        <taxon>Tylenchomorpha</taxon>
        <taxon>Aphelenchoidea</taxon>
        <taxon>Aphelenchoididae</taxon>
        <taxon>Bursaphelenchus</taxon>
    </lineage>
</organism>